<dbReference type="PANTHER" id="PTHR24185">
    <property type="entry name" value="CALCIUM-INDEPENDENT PHOSPHOLIPASE A2-GAMMA"/>
    <property type="match status" value="1"/>
</dbReference>
<protein>
    <submittedName>
        <fullName evidence="6">Calcium-independent phospholipase A2-gamma</fullName>
    </submittedName>
</protein>
<dbReference type="PROSITE" id="PS51635">
    <property type="entry name" value="PNPLA"/>
    <property type="match status" value="1"/>
</dbReference>
<keyword evidence="3 4" id="KW-0443">Lipid metabolism</keyword>
<dbReference type="STRING" id="105351.A0A401KMG1"/>
<dbReference type="PANTHER" id="PTHR24185:SF1">
    <property type="entry name" value="CALCIUM-INDEPENDENT PHOSPHOLIPASE A2-GAMMA"/>
    <property type="match status" value="1"/>
</dbReference>
<organism evidence="6 7">
    <name type="scientific">Aspergillus awamori</name>
    <name type="common">Black koji mold</name>
    <dbReference type="NCBI Taxonomy" id="105351"/>
    <lineage>
        <taxon>Eukaryota</taxon>
        <taxon>Fungi</taxon>
        <taxon>Dikarya</taxon>
        <taxon>Ascomycota</taxon>
        <taxon>Pezizomycotina</taxon>
        <taxon>Eurotiomycetes</taxon>
        <taxon>Eurotiomycetidae</taxon>
        <taxon>Eurotiales</taxon>
        <taxon>Aspergillaceae</taxon>
        <taxon>Aspergillus</taxon>
    </lineage>
</organism>
<reference evidence="6 7" key="1">
    <citation type="submission" date="2016-09" db="EMBL/GenBank/DDBJ databases">
        <title>Aspergillus awamori IFM 58123T.</title>
        <authorList>
            <person name="Kusuya Y."/>
            <person name="Shimizu M."/>
            <person name="Takahashi H."/>
            <person name="Yaguchi T."/>
        </authorList>
    </citation>
    <scope>NUCLEOTIDE SEQUENCE [LARGE SCALE GENOMIC DNA]</scope>
    <source>
        <strain evidence="6 7">IFM 58123</strain>
    </source>
</reference>
<dbReference type="GO" id="GO:0019369">
    <property type="term" value="P:arachidonate metabolic process"/>
    <property type="evidence" value="ECO:0007669"/>
    <property type="project" value="TreeGrafter"/>
</dbReference>
<dbReference type="GO" id="GO:0016020">
    <property type="term" value="C:membrane"/>
    <property type="evidence" value="ECO:0007669"/>
    <property type="project" value="TreeGrafter"/>
</dbReference>
<name>A0A401KMG1_ASPAW</name>
<evidence type="ECO:0000313" key="7">
    <source>
        <dbReference type="Proteomes" id="UP000286921"/>
    </source>
</evidence>
<comment type="caution">
    <text evidence="6">The sequence shown here is derived from an EMBL/GenBank/DDBJ whole genome shotgun (WGS) entry which is preliminary data.</text>
</comment>
<evidence type="ECO:0000256" key="3">
    <source>
        <dbReference type="ARBA" id="ARBA00023098"/>
    </source>
</evidence>
<feature type="active site" description="Nucleophile" evidence="4">
    <location>
        <position position="316"/>
    </location>
</feature>
<sequence length="610" mass="69482">MSSLRITEAEATKDVKNFEGLHIVPTPEYEQAGTGPSADIIFIHDPHGHPYYSWVNNDTGEYWPSLLYKELGNVKLWSYGYITSLLDPFTAASKNFIRLWMKKHLSECEILLSCRRADVKLRDLVWRSCVGVVFMDASSLSYNFDRAKMFFTDDTQLWGKVDDINKQFESISHLLNIADIANTPRSIVGTNFEISENDQGPLERDAYRVFSISNSWQSSAGSNLVLEFLRYKLPQWLQIWHGRALPPKPQGQISEQKKNDIRLLSIDGGGVRGLCSLLLLQRLMDSIRKLETKRRPGTRHDRRIPADYFDLAGGTSTGGLICIMLFRLRMDVQSAIKAYKDLAPVIFRQSFTRFLGFNVIKAFIGRPWFHGEALEKAVKNLVHEYLPDAERDNLNYGDLPSEVSLYIGDGNNDAKMFVCAVREDTGVQEMFRTYPPGSHCKVWQAARATSAAPFYFPTAWVDGVGYWDGGLRANNPVRAVWEEKRRVFPDRGTKCVMSVGTGHPIQVTGSWVPFIGNATRILHHVMNPEVSHLDFEETANRHNIEYERFDPSLENDDIGLADYGKLDILEKHTTNYLNAEVTRSKIEHFANLLARWQDQDQQDDAEVDSP</sequence>
<feature type="active site" description="Proton acceptor" evidence="4">
    <location>
        <position position="468"/>
    </location>
</feature>
<dbReference type="Proteomes" id="UP000286921">
    <property type="component" value="Unassembled WGS sequence"/>
</dbReference>
<feature type="short sequence motif" description="GXGXXG" evidence="4">
    <location>
        <begin position="268"/>
        <end position="273"/>
    </location>
</feature>
<evidence type="ECO:0000256" key="1">
    <source>
        <dbReference type="ARBA" id="ARBA00022801"/>
    </source>
</evidence>
<evidence type="ECO:0000256" key="2">
    <source>
        <dbReference type="ARBA" id="ARBA00022963"/>
    </source>
</evidence>
<gene>
    <name evidence="6" type="ORF">AAWM_03336</name>
</gene>
<keyword evidence="1 4" id="KW-0378">Hydrolase</keyword>
<accession>A0A401KMG1</accession>
<evidence type="ECO:0000313" key="6">
    <source>
        <dbReference type="EMBL" id="GCB20451.1"/>
    </source>
</evidence>
<dbReference type="GO" id="GO:0016042">
    <property type="term" value="P:lipid catabolic process"/>
    <property type="evidence" value="ECO:0007669"/>
    <property type="project" value="UniProtKB-UniRule"/>
</dbReference>
<dbReference type="Gene3D" id="3.40.1090.10">
    <property type="entry name" value="Cytosolic phospholipase A2 catalytic domain"/>
    <property type="match status" value="1"/>
</dbReference>
<dbReference type="AlphaFoldDB" id="A0A401KMG1"/>
<keyword evidence="2 4" id="KW-0442">Lipid degradation</keyword>
<feature type="domain" description="PNPLA" evidence="5">
    <location>
        <begin position="264"/>
        <end position="481"/>
    </location>
</feature>
<dbReference type="GO" id="GO:0047499">
    <property type="term" value="F:calcium-independent phospholipase A2 activity"/>
    <property type="evidence" value="ECO:0007669"/>
    <property type="project" value="TreeGrafter"/>
</dbReference>
<feature type="short sequence motif" description="DGA/G" evidence="4">
    <location>
        <begin position="468"/>
        <end position="470"/>
    </location>
</feature>
<dbReference type="InterPro" id="IPR002641">
    <property type="entry name" value="PNPLA_dom"/>
</dbReference>
<dbReference type="GO" id="GO:0046486">
    <property type="term" value="P:glycerolipid metabolic process"/>
    <property type="evidence" value="ECO:0007669"/>
    <property type="project" value="UniProtKB-ARBA"/>
</dbReference>
<feature type="short sequence motif" description="GXSXG" evidence="4">
    <location>
        <begin position="314"/>
        <end position="318"/>
    </location>
</feature>
<proteinExistence type="predicted"/>
<dbReference type="Pfam" id="PF01734">
    <property type="entry name" value="Patatin"/>
    <property type="match status" value="1"/>
</dbReference>
<evidence type="ECO:0000259" key="5">
    <source>
        <dbReference type="PROSITE" id="PS51635"/>
    </source>
</evidence>
<dbReference type="InterPro" id="IPR016035">
    <property type="entry name" value="Acyl_Trfase/lysoPLipase"/>
</dbReference>
<dbReference type="EMBL" id="BDHI01000007">
    <property type="protein sequence ID" value="GCB20451.1"/>
    <property type="molecule type" value="Genomic_DNA"/>
</dbReference>
<keyword evidence="7" id="KW-1185">Reference proteome</keyword>
<dbReference type="SUPFAM" id="SSF52151">
    <property type="entry name" value="FabD/lysophospholipase-like"/>
    <property type="match status" value="1"/>
</dbReference>
<evidence type="ECO:0000256" key="4">
    <source>
        <dbReference type="PROSITE-ProRule" id="PRU01161"/>
    </source>
</evidence>